<dbReference type="EMBL" id="RYZZ01000044">
    <property type="protein sequence ID" value="RUQ25118.1"/>
    <property type="molecule type" value="Genomic_DNA"/>
</dbReference>
<evidence type="ECO:0000313" key="1">
    <source>
        <dbReference type="EMBL" id="RUQ25118.1"/>
    </source>
</evidence>
<accession>A0A3S0U9J4</accession>
<gene>
    <name evidence="1" type="ORF">ELQ35_20855</name>
</gene>
<proteinExistence type="predicted"/>
<reference evidence="1 2" key="1">
    <citation type="submission" date="2018-12" db="EMBL/GenBank/DDBJ databases">
        <title>Bacillus chawlae sp. nov., Bacillus glennii sp. nov., and Bacillus saganii sp. nov. Isolated from the Vehicle Assembly Building at Kennedy Space Center where the Viking Spacecraft were Assembled.</title>
        <authorList>
            <person name="Seuylemezian A."/>
            <person name="Vaishampayan P."/>
        </authorList>
    </citation>
    <scope>NUCLEOTIDE SEQUENCE [LARGE SCALE GENOMIC DNA]</scope>
    <source>
        <strain evidence="1 2">L5</strain>
    </source>
</reference>
<keyword evidence="2" id="KW-1185">Reference proteome</keyword>
<comment type="caution">
    <text evidence="1">The sequence shown here is derived from an EMBL/GenBank/DDBJ whole genome shotgun (WGS) entry which is preliminary data.</text>
</comment>
<protein>
    <submittedName>
        <fullName evidence="1">Uncharacterized protein</fullName>
    </submittedName>
</protein>
<dbReference type="Proteomes" id="UP000267430">
    <property type="component" value="Unassembled WGS sequence"/>
</dbReference>
<evidence type="ECO:0000313" key="2">
    <source>
        <dbReference type="Proteomes" id="UP000267430"/>
    </source>
</evidence>
<name>A0A3S0U9J4_9BACI</name>
<dbReference type="OrthoDB" id="2437079at2"/>
<dbReference type="AlphaFoldDB" id="A0A3S0U9J4"/>
<sequence length="145" mass="17144">MFFKKKKKDPEDNKQWYSLIIMTQDEMYEDEYEGLSEVISDQVDNVGFTCNLIRKNTSHGALIEIDQKINTASDPCFILILINNDDIKREVELMEKQHKWKKFFGYLTPADYFEAMERANLNWDAIIYSTDNPEGIIQYLNDHSM</sequence>
<organism evidence="1 2">
    <name type="scientific">Peribacillus cavernae</name>
    <dbReference type="NCBI Taxonomy" id="1674310"/>
    <lineage>
        <taxon>Bacteria</taxon>
        <taxon>Bacillati</taxon>
        <taxon>Bacillota</taxon>
        <taxon>Bacilli</taxon>
        <taxon>Bacillales</taxon>
        <taxon>Bacillaceae</taxon>
        <taxon>Peribacillus</taxon>
    </lineage>
</organism>
<dbReference type="RefSeq" id="WP_126867105.1">
    <property type="nucleotide sequence ID" value="NZ_JAUSTX010000033.1"/>
</dbReference>